<organism evidence="1">
    <name type="scientific">Candidatus Kentrum sp. LPFa</name>
    <dbReference type="NCBI Taxonomy" id="2126335"/>
    <lineage>
        <taxon>Bacteria</taxon>
        <taxon>Pseudomonadati</taxon>
        <taxon>Pseudomonadota</taxon>
        <taxon>Gammaproteobacteria</taxon>
        <taxon>Candidatus Kentrum</taxon>
    </lineage>
</organism>
<sequence length="61" mass="7417">MWQDPIVQETRRLREEYAARFKGDSDAIFQDVLMRRIDHKERLVSFKPREPRQWKDAGEGK</sequence>
<gene>
    <name evidence="1" type="ORF">BECKLPF1236B_GA0070989_10822</name>
</gene>
<dbReference type="AlphaFoldDB" id="A0A450WFC7"/>
<accession>A0A450WFC7</accession>
<reference evidence="1" key="1">
    <citation type="submission" date="2019-02" db="EMBL/GenBank/DDBJ databases">
        <authorList>
            <person name="Gruber-Vodicka R. H."/>
            <person name="Seah K. B. B."/>
        </authorList>
    </citation>
    <scope>NUCLEOTIDE SEQUENCE</scope>
    <source>
        <strain evidence="1">BECK_S313</strain>
    </source>
</reference>
<proteinExistence type="predicted"/>
<name>A0A450WFC7_9GAMM</name>
<protein>
    <submittedName>
        <fullName evidence="1">Uncharacterized protein</fullName>
    </submittedName>
</protein>
<dbReference type="EMBL" id="CAADFK010000082">
    <property type="protein sequence ID" value="VFK15661.1"/>
    <property type="molecule type" value="Genomic_DNA"/>
</dbReference>
<evidence type="ECO:0000313" key="1">
    <source>
        <dbReference type="EMBL" id="VFK15661.1"/>
    </source>
</evidence>